<keyword evidence="1" id="KW-0805">Transcription regulation</keyword>
<dbReference type="SUPFAM" id="SSF48498">
    <property type="entry name" value="Tetracyclin repressor-like, C-terminal domain"/>
    <property type="match status" value="1"/>
</dbReference>
<dbReference type="InterPro" id="IPR004111">
    <property type="entry name" value="Repressor_TetR_C"/>
</dbReference>
<dbReference type="Gene3D" id="1.10.357.10">
    <property type="entry name" value="Tetracycline Repressor, domain 2"/>
    <property type="match status" value="1"/>
</dbReference>
<proteinExistence type="predicted"/>
<dbReference type="EMBL" id="LT559118">
    <property type="protein sequence ID" value="SBO96297.1"/>
    <property type="molecule type" value="Genomic_DNA"/>
</dbReference>
<sequence>MDVFCPHEGRRRVPSRVLALLEIRKSAAWCPPTSWLGAWMWTPVAVAVAVALAGGKDRSAGEPGPADRALVKLNRVLPAPLRRLATMALYRHLEAKAELTQLIADAAFAEIDYPEPPPGWRSHLRVAAHLQWTAYQRHPWLPRLVSITRPAALPGQLAYGVWTLRALDGLGLDPVTRMHVYGTIVNYVRGRRSTSRGRRSPSWTRG</sequence>
<keyword evidence="2" id="KW-0804">Transcription</keyword>
<dbReference type="RefSeq" id="WP_225275609.1">
    <property type="nucleotide sequence ID" value="NZ_CP084058.1"/>
</dbReference>
<evidence type="ECO:0000256" key="2">
    <source>
        <dbReference type="ARBA" id="ARBA00023163"/>
    </source>
</evidence>
<organism evidence="4">
    <name type="scientific">Nonomuraea gerenzanensis</name>
    <dbReference type="NCBI Taxonomy" id="93944"/>
    <lineage>
        <taxon>Bacteria</taxon>
        <taxon>Bacillati</taxon>
        <taxon>Actinomycetota</taxon>
        <taxon>Actinomycetes</taxon>
        <taxon>Streptosporangiales</taxon>
        <taxon>Streptosporangiaceae</taxon>
        <taxon>Nonomuraea</taxon>
    </lineage>
</organism>
<evidence type="ECO:0000256" key="1">
    <source>
        <dbReference type="ARBA" id="ARBA00023015"/>
    </source>
</evidence>
<evidence type="ECO:0000313" key="4">
    <source>
        <dbReference type="EMBL" id="SBO96297.1"/>
    </source>
</evidence>
<name>A0A1M4EBH3_9ACTN</name>
<evidence type="ECO:0000259" key="3">
    <source>
        <dbReference type="Pfam" id="PF02909"/>
    </source>
</evidence>
<reference evidence="4" key="1">
    <citation type="submission" date="2016-04" db="EMBL/GenBank/DDBJ databases">
        <authorList>
            <person name="Evans L.H."/>
            <person name="Alamgir A."/>
            <person name="Owens N."/>
            <person name="Weber N.D."/>
            <person name="Virtaneva K."/>
            <person name="Barbian K."/>
            <person name="Babar A."/>
            <person name="Rosenke K."/>
        </authorList>
    </citation>
    <scope>NUCLEOTIDE SEQUENCE</scope>
    <source>
        <strain evidence="4">Nono1</strain>
    </source>
</reference>
<accession>A0A1M4EBH3</accession>
<dbReference type="AlphaFoldDB" id="A0A1M4EBH3"/>
<dbReference type="GO" id="GO:0045892">
    <property type="term" value="P:negative regulation of DNA-templated transcription"/>
    <property type="evidence" value="ECO:0007669"/>
    <property type="project" value="InterPro"/>
</dbReference>
<gene>
    <name evidence="4" type="ORF">BN4615_P5813</name>
</gene>
<dbReference type="Pfam" id="PF02909">
    <property type="entry name" value="TetR_C_1"/>
    <property type="match status" value="1"/>
</dbReference>
<dbReference type="InterPro" id="IPR036271">
    <property type="entry name" value="Tet_transcr_reg_TetR-rel_C_sf"/>
</dbReference>
<feature type="domain" description="Tetracycline repressor TetR C-terminal" evidence="3">
    <location>
        <begin position="114"/>
        <end position="193"/>
    </location>
</feature>
<protein>
    <submittedName>
        <fullName evidence="4">Transcriptional regulator, GntR family / Transcriptional regulator, TetR family</fullName>
    </submittedName>
</protein>